<gene>
    <name evidence="3" type="ORF">AB1Y20_021235</name>
</gene>
<dbReference type="EMBL" id="JBGBPQ010000007">
    <property type="protein sequence ID" value="KAL1521576.1"/>
    <property type="molecule type" value="Genomic_DNA"/>
</dbReference>
<name>A0AB34JJJ6_PRYPA</name>
<feature type="compositionally biased region" description="Basic residues" evidence="1">
    <location>
        <begin position="343"/>
        <end position="358"/>
    </location>
</feature>
<protein>
    <submittedName>
        <fullName evidence="3">Uncharacterized protein</fullName>
    </submittedName>
</protein>
<accession>A0AB34JJJ6</accession>
<feature type="compositionally biased region" description="Polar residues" evidence="1">
    <location>
        <begin position="200"/>
        <end position="225"/>
    </location>
</feature>
<reference evidence="3 4" key="1">
    <citation type="journal article" date="2024" name="Science">
        <title>Giant polyketide synthase enzymes in the biosynthesis of giant marine polyether toxins.</title>
        <authorList>
            <person name="Fallon T.R."/>
            <person name="Shende V.V."/>
            <person name="Wierzbicki I.H."/>
            <person name="Pendleton A.L."/>
            <person name="Watervoot N.F."/>
            <person name="Auber R.P."/>
            <person name="Gonzalez D.J."/>
            <person name="Wisecaver J.H."/>
            <person name="Moore B.S."/>
        </authorList>
    </citation>
    <scope>NUCLEOTIDE SEQUENCE [LARGE SCALE GENOMIC DNA]</scope>
    <source>
        <strain evidence="3 4">12B1</strain>
    </source>
</reference>
<sequence>MCWDPLTLLERALSHRPPAMACCGFWPLDKGVRWALYVLVLEAIVQLLLSLLRPASLWMLSPYVFFCFLTQDILRIFLLAASLWSLRALRMSRGVITALRGLFRALVVLSVMEVTEMFLKLGEEEAICERDMHDRGHSAVQACELINDVGEIIVTIATVLGLLYIAWVVLSFVRFLKVGSRGPQVAPSRSTWKVLPSASERPSIQQAETSLPSTSQAPTESQSSVEVEVQGCGKDSRGSAASCTSEAQLKRSGDSNLSQIHPLPRAPSEILDPPHAGICLSEKRIKQEILDKVQQRVIQCAGAGHEQHAISRSADSVCAPAPNVKMTVATEHPSMVLTSQVKSKSRRKNPARWLKKRAKEVAHALSQNDGRQALEEDSPA</sequence>
<keyword evidence="2" id="KW-1133">Transmembrane helix</keyword>
<keyword evidence="4" id="KW-1185">Reference proteome</keyword>
<evidence type="ECO:0000313" key="4">
    <source>
        <dbReference type="Proteomes" id="UP001515480"/>
    </source>
</evidence>
<keyword evidence="2" id="KW-0472">Membrane</keyword>
<feature type="transmembrane region" description="Helical" evidence="2">
    <location>
        <begin position="152"/>
        <end position="173"/>
    </location>
</feature>
<feature type="transmembrane region" description="Helical" evidence="2">
    <location>
        <begin position="63"/>
        <end position="83"/>
    </location>
</feature>
<proteinExistence type="predicted"/>
<feature type="transmembrane region" description="Helical" evidence="2">
    <location>
        <begin position="34"/>
        <end position="51"/>
    </location>
</feature>
<comment type="caution">
    <text evidence="3">The sequence shown here is derived from an EMBL/GenBank/DDBJ whole genome shotgun (WGS) entry which is preliminary data.</text>
</comment>
<keyword evidence="2" id="KW-0812">Transmembrane</keyword>
<evidence type="ECO:0000256" key="2">
    <source>
        <dbReference type="SAM" id="Phobius"/>
    </source>
</evidence>
<feature type="region of interest" description="Disordered" evidence="1">
    <location>
        <begin position="182"/>
        <end position="269"/>
    </location>
</feature>
<dbReference type="AlphaFoldDB" id="A0AB34JJJ6"/>
<evidence type="ECO:0000313" key="3">
    <source>
        <dbReference type="EMBL" id="KAL1521576.1"/>
    </source>
</evidence>
<organism evidence="3 4">
    <name type="scientific">Prymnesium parvum</name>
    <name type="common">Toxic golden alga</name>
    <dbReference type="NCBI Taxonomy" id="97485"/>
    <lineage>
        <taxon>Eukaryota</taxon>
        <taxon>Haptista</taxon>
        <taxon>Haptophyta</taxon>
        <taxon>Prymnesiophyceae</taxon>
        <taxon>Prymnesiales</taxon>
        <taxon>Prymnesiaceae</taxon>
        <taxon>Prymnesium</taxon>
    </lineage>
</organism>
<evidence type="ECO:0000256" key="1">
    <source>
        <dbReference type="SAM" id="MobiDB-lite"/>
    </source>
</evidence>
<dbReference type="Proteomes" id="UP001515480">
    <property type="component" value="Unassembled WGS sequence"/>
</dbReference>
<feature type="region of interest" description="Disordered" evidence="1">
    <location>
        <begin position="337"/>
        <end position="380"/>
    </location>
</feature>